<evidence type="ECO:0000259" key="7">
    <source>
        <dbReference type="Pfam" id="PF00206"/>
    </source>
</evidence>
<dbReference type="InterPro" id="IPR018951">
    <property type="entry name" value="Fumarase_C_C"/>
</dbReference>
<reference evidence="9 10" key="1">
    <citation type="submission" date="2024-09" db="EMBL/GenBank/DDBJ databases">
        <authorList>
            <person name="Sun Q."/>
            <person name="Mori K."/>
        </authorList>
    </citation>
    <scope>NUCLEOTIDE SEQUENCE [LARGE SCALE GENOMIC DNA]</scope>
    <source>
        <strain evidence="9 10">NCAIM B.02301</strain>
    </source>
</reference>
<keyword evidence="4 6" id="KW-0456">Lyase</keyword>
<dbReference type="PROSITE" id="PS00163">
    <property type="entry name" value="FUMARATE_LYASES"/>
    <property type="match status" value="1"/>
</dbReference>
<evidence type="ECO:0000256" key="6">
    <source>
        <dbReference type="RuleBase" id="RU362017"/>
    </source>
</evidence>
<dbReference type="Gene3D" id="1.20.200.10">
    <property type="entry name" value="Fumarase/aspartase (Central domain)"/>
    <property type="match status" value="1"/>
</dbReference>
<comment type="similarity">
    <text evidence="1 6">Belongs to the class-II fumarase/aspartase family. Aspartase subfamily.</text>
</comment>
<dbReference type="InterPro" id="IPR004708">
    <property type="entry name" value="ApsA"/>
</dbReference>
<evidence type="ECO:0000313" key="9">
    <source>
        <dbReference type="EMBL" id="MFC0560553.1"/>
    </source>
</evidence>
<evidence type="ECO:0000256" key="5">
    <source>
        <dbReference type="NCBIfam" id="TIGR00839"/>
    </source>
</evidence>
<dbReference type="NCBIfam" id="NF008909">
    <property type="entry name" value="PRK12273.1"/>
    <property type="match status" value="1"/>
</dbReference>
<dbReference type="InterPro" id="IPR020557">
    <property type="entry name" value="Fumarate_lyase_CS"/>
</dbReference>
<sequence>MGKTFELNEEKVLESEFRTERDLLGEKQVPKDAYYGIQTMRAKENFPITGYPPHPELIRAFGYVKKAAAMANRDVGVLHGTIADAIIKAADEVISGKLNEHFIVDVIQGGAGTSFNMNANEVIANRAIELLGGIKGEYLRVSPNTHVNMAQSTNDAFPTAIHISTLRLADLLTNELEELIEVLKAKEIEFDGVLKMGRTHLQDAVPIRLGQEFGAYRRVLNRDLGRIRHSVTHLYEINMGATAVGTGLNAKPEYIKKISKYLADITGYPLKTAEDLIDATQNTDAYTEVSSTLKIAAINLSKIANDLRLMSSGPRTGINEINLPSRQPGSSIMPGKVNPVMCEVINQISFQVIGNDHTISLASEAGQLELNVMEPVLVFNLLQSLSILQNGIRVFRDFAVAGITANHERCRELVEKSVGIVTAINPHVGYEVASRVAKEAIQSGRSVRDICLERGVLSEEELNEILNPKEMTNPGIAGAKFMQG</sequence>
<dbReference type="PANTHER" id="PTHR42696">
    <property type="entry name" value="ASPARTATE AMMONIA-LYASE"/>
    <property type="match status" value="1"/>
</dbReference>
<comment type="catalytic activity">
    <reaction evidence="6">
        <text>L-aspartate = fumarate + NH4(+)</text>
        <dbReference type="Rhea" id="RHEA:16601"/>
        <dbReference type="ChEBI" id="CHEBI:28938"/>
        <dbReference type="ChEBI" id="CHEBI:29806"/>
        <dbReference type="ChEBI" id="CHEBI:29991"/>
        <dbReference type="EC" id="4.3.1.1"/>
    </reaction>
</comment>
<dbReference type="GO" id="GO:0008797">
    <property type="term" value="F:aspartate ammonia-lyase activity"/>
    <property type="evidence" value="ECO:0007669"/>
    <property type="project" value="UniProtKB-EC"/>
</dbReference>
<dbReference type="InterPro" id="IPR024083">
    <property type="entry name" value="Fumarase/histidase_N"/>
</dbReference>
<dbReference type="Pfam" id="PF10415">
    <property type="entry name" value="FumaraseC_C"/>
    <property type="match status" value="1"/>
</dbReference>
<dbReference type="PRINTS" id="PR00149">
    <property type="entry name" value="FUMRATELYASE"/>
</dbReference>
<evidence type="ECO:0000256" key="1">
    <source>
        <dbReference type="ARBA" id="ARBA00005596"/>
    </source>
</evidence>
<evidence type="ECO:0000313" key="10">
    <source>
        <dbReference type="Proteomes" id="UP001589833"/>
    </source>
</evidence>
<feature type="domain" description="Fumarate lyase N-terminal" evidence="7">
    <location>
        <begin position="25"/>
        <end position="354"/>
    </location>
</feature>
<gene>
    <name evidence="9" type="primary">aspA</name>
    <name evidence="9" type="ORF">ACFFH4_16300</name>
</gene>
<dbReference type="InterPro" id="IPR000362">
    <property type="entry name" value="Fumarate_lyase_fam"/>
</dbReference>
<dbReference type="InterPro" id="IPR008948">
    <property type="entry name" value="L-Aspartase-like"/>
</dbReference>
<protein>
    <recommendedName>
        <fullName evidence="3 5">Aspartate ammonia-lyase</fullName>
        <shortName evidence="6">Aspartase</shortName>
        <ecNumber evidence="2 5">4.3.1.1</ecNumber>
    </recommendedName>
</protein>
<proteinExistence type="inferred from homology"/>
<accession>A0ABV6NK85</accession>
<evidence type="ECO:0000256" key="4">
    <source>
        <dbReference type="ARBA" id="ARBA00023239"/>
    </source>
</evidence>
<dbReference type="NCBIfam" id="TIGR00839">
    <property type="entry name" value="aspA"/>
    <property type="match status" value="1"/>
</dbReference>
<dbReference type="SUPFAM" id="SSF48557">
    <property type="entry name" value="L-aspartase-like"/>
    <property type="match status" value="1"/>
</dbReference>
<feature type="domain" description="Fumarase C C-terminal" evidence="8">
    <location>
        <begin position="420"/>
        <end position="473"/>
    </location>
</feature>
<dbReference type="CDD" id="cd01357">
    <property type="entry name" value="Aspartase"/>
    <property type="match status" value="1"/>
</dbReference>
<dbReference type="InterPro" id="IPR051546">
    <property type="entry name" value="Aspartate_Ammonia-Lyase"/>
</dbReference>
<dbReference type="EMBL" id="JBHLTR010000031">
    <property type="protein sequence ID" value="MFC0560553.1"/>
    <property type="molecule type" value="Genomic_DNA"/>
</dbReference>
<dbReference type="Gene3D" id="1.10.40.30">
    <property type="entry name" value="Fumarase/aspartase (C-terminal domain)"/>
    <property type="match status" value="1"/>
</dbReference>
<evidence type="ECO:0000256" key="3">
    <source>
        <dbReference type="ARBA" id="ARBA00016146"/>
    </source>
</evidence>
<dbReference type="RefSeq" id="WP_273844309.1">
    <property type="nucleotide sequence ID" value="NZ_JAQQWT010000008.1"/>
</dbReference>
<dbReference type="InterPro" id="IPR022761">
    <property type="entry name" value="Fumarate_lyase_N"/>
</dbReference>
<dbReference type="EC" id="4.3.1.1" evidence="2 5"/>
<dbReference type="Proteomes" id="UP001589833">
    <property type="component" value="Unassembled WGS sequence"/>
</dbReference>
<name>A0ABV6NK85_9BACI</name>
<evidence type="ECO:0000256" key="2">
    <source>
        <dbReference type="ARBA" id="ARBA00012992"/>
    </source>
</evidence>
<organism evidence="9 10">
    <name type="scientific">Halalkalibacter alkalisediminis</name>
    <dbReference type="NCBI Taxonomy" id="935616"/>
    <lineage>
        <taxon>Bacteria</taxon>
        <taxon>Bacillati</taxon>
        <taxon>Bacillota</taxon>
        <taxon>Bacilli</taxon>
        <taxon>Bacillales</taxon>
        <taxon>Bacillaceae</taxon>
        <taxon>Halalkalibacter</taxon>
    </lineage>
</organism>
<dbReference type="PANTHER" id="PTHR42696:SF2">
    <property type="entry name" value="ASPARTATE AMMONIA-LYASE"/>
    <property type="match status" value="1"/>
</dbReference>
<keyword evidence="10" id="KW-1185">Reference proteome</keyword>
<comment type="caution">
    <text evidence="9">The sequence shown here is derived from an EMBL/GenBank/DDBJ whole genome shotgun (WGS) entry which is preliminary data.</text>
</comment>
<dbReference type="Pfam" id="PF00206">
    <property type="entry name" value="Lyase_1"/>
    <property type="match status" value="1"/>
</dbReference>
<dbReference type="Gene3D" id="1.10.275.10">
    <property type="entry name" value="Fumarase/aspartase (N-terminal domain)"/>
    <property type="match status" value="1"/>
</dbReference>
<evidence type="ECO:0000259" key="8">
    <source>
        <dbReference type="Pfam" id="PF10415"/>
    </source>
</evidence>